<dbReference type="HOGENOM" id="CLU_2045077_0_0_0"/>
<evidence type="ECO:0000313" key="2">
    <source>
        <dbReference type="Proteomes" id="UP000030700"/>
    </source>
</evidence>
<name>A0A0S6VTE6_9BACT</name>
<gene>
    <name evidence="1" type="ORF">U14_00438</name>
</gene>
<dbReference type="EMBL" id="DF820455">
    <property type="protein sequence ID" value="GAK49220.1"/>
    <property type="molecule type" value="Genomic_DNA"/>
</dbReference>
<dbReference type="STRING" id="1499966.U14_00438"/>
<sequence>MYDQDKDYFLGISSRTILVRHIPLDEKIAPLTAALPLRILVFISSPSDLPALNVAIEKELIRERMAELIQAGTVEIDILEGFRMTSYTRAGTTENTYKRRMTTPLGLLEILRPKWYHIFH</sequence>
<reference evidence="1" key="1">
    <citation type="journal article" date="2015" name="PeerJ">
        <title>First genomic representation of candidate bacterial phylum KSB3 points to enhanced environmental sensing as a trigger of wastewater bulking.</title>
        <authorList>
            <person name="Sekiguchi Y."/>
            <person name="Ohashi A."/>
            <person name="Parks D.H."/>
            <person name="Yamauchi T."/>
            <person name="Tyson G.W."/>
            <person name="Hugenholtz P."/>
        </authorList>
    </citation>
    <scope>NUCLEOTIDE SEQUENCE [LARGE SCALE GENOMIC DNA]</scope>
</reference>
<accession>A0A0S6VTE6</accession>
<dbReference type="AlphaFoldDB" id="A0A0S6VTE6"/>
<evidence type="ECO:0000313" key="1">
    <source>
        <dbReference type="EMBL" id="GAK49220.1"/>
    </source>
</evidence>
<proteinExistence type="predicted"/>
<organism evidence="1">
    <name type="scientific">Candidatus Moduliflexus flocculans</name>
    <dbReference type="NCBI Taxonomy" id="1499966"/>
    <lineage>
        <taxon>Bacteria</taxon>
        <taxon>Candidatus Moduliflexota</taxon>
        <taxon>Candidatus Moduliflexia</taxon>
        <taxon>Candidatus Moduliflexales</taxon>
        <taxon>Candidatus Moduliflexaceae</taxon>
    </lineage>
</organism>
<protein>
    <submittedName>
        <fullName evidence="1">Uncharacterized protein</fullName>
    </submittedName>
</protein>
<keyword evidence="2" id="KW-1185">Reference proteome</keyword>
<dbReference type="Proteomes" id="UP000030700">
    <property type="component" value="Unassembled WGS sequence"/>
</dbReference>